<evidence type="ECO:0000313" key="3">
    <source>
        <dbReference type="EMBL" id="GAA3120366.1"/>
    </source>
</evidence>
<feature type="transmembrane region" description="Helical" evidence="2">
    <location>
        <begin position="91"/>
        <end position="108"/>
    </location>
</feature>
<feature type="transmembrane region" description="Helical" evidence="2">
    <location>
        <begin position="27"/>
        <end position="47"/>
    </location>
</feature>
<evidence type="ECO:0000313" key="4">
    <source>
        <dbReference type="Proteomes" id="UP001500320"/>
    </source>
</evidence>
<organism evidence="3 4">
    <name type="scientific">Planomonospora alba</name>
    <dbReference type="NCBI Taxonomy" id="161354"/>
    <lineage>
        <taxon>Bacteria</taxon>
        <taxon>Bacillati</taxon>
        <taxon>Actinomycetota</taxon>
        <taxon>Actinomycetes</taxon>
        <taxon>Streptosporangiales</taxon>
        <taxon>Streptosporangiaceae</taxon>
        <taxon>Planomonospora</taxon>
    </lineage>
</organism>
<sequence>MPESPDRSPTTPSAPSDALTRRTVTTILVLIAALTFAFSFGNIWALGLRLGVQPWLAPLIGPAVDLSVVGLLVGIRYCTLNGVSPTRLRPARALLVFSGLTTLALNVAEPVMAGEYGRALFDSVGPLLLIGWSEVGPSLIREIHTISNHPSAGGSPSRLMPASAHSSRSSVRRSRPGERAEDAAADDELLEKARQADLTHRAAHGRPISADTLRRELSISSAKARAIAVRLRTQHSEQP</sequence>
<dbReference type="EMBL" id="BAAAUT010000005">
    <property type="protein sequence ID" value="GAA3120366.1"/>
    <property type="molecule type" value="Genomic_DNA"/>
</dbReference>
<keyword evidence="2" id="KW-0472">Membrane</keyword>
<feature type="region of interest" description="Disordered" evidence="1">
    <location>
        <begin position="150"/>
        <end position="211"/>
    </location>
</feature>
<proteinExistence type="predicted"/>
<evidence type="ECO:0000256" key="2">
    <source>
        <dbReference type="SAM" id="Phobius"/>
    </source>
</evidence>
<evidence type="ECO:0008006" key="5">
    <source>
        <dbReference type="Google" id="ProtNLM"/>
    </source>
</evidence>
<protein>
    <recommendedName>
        <fullName evidence="5">DUF2637 domain-containing protein</fullName>
    </recommendedName>
</protein>
<dbReference type="Pfam" id="PF10935">
    <property type="entry name" value="DUF2637"/>
    <property type="match status" value="1"/>
</dbReference>
<keyword evidence="2" id="KW-0812">Transmembrane</keyword>
<comment type="caution">
    <text evidence="3">The sequence shown here is derived from an EMBL/GenBank/DDBJ whole genome shotgun (WGS) entry which is preliminary data.</text>
</comment>
<evidence type="ECO:0000256" key="1">
    <source>
        <dbReference type="SAM" id="MobiDB-lite"/>
    </source>
</evidence>
<dbReference type="InterPro" id="IPR021235">
    <property type="entry name" value="DUF2637"/>
</dbReference>
<keyword evidence="4" id="KW-1185">Reference proteome</keyword>
<name>A0ABP6MQ83_9ACTN</name>
<feature type="transmembrane region" description="Helical" evidence="2">
    <location>
        <begin position="59"/>
        <end position="79"/>
    </location>
</feature>
<feature type="compositionally biased region" description="Basic and acidic residues" evidence="1">
    <location>
        <begin position="190"/>
        <end position="200"/>
    </location>
</feature>
<reference evidence="4" key="1">
    <citation type="journal article" date="2019" name="Int. J. Syst. Evol. Microbiol.">
        <title>The Global Catalogue of Microorganisms (GCM) 10K type strain sequencing project: providing services to taxonomists for standard genome sequencing and annotation.</title>
        <authorList>
            <consortium name="The Broad Institute Genomics Platform"/>
            <consortium name="The Broad Institute Genome Sequencing Center for Infectious Disease"/>
            <person name="Wu L."/>
            <person name="Ma J."/>
        </authorList>
    </citation>
    <scope>NUCLEOTIDE SEQUENCE [LARGE SCALE GENOMIC DNA]</scope>
    <source>
        <strain evidence="4">JCM 9373</strain>
    </source>
</reference>
<gene>
    <name evidence="3" type="ORF">GCM10010466_09120</name>
</gene>
<dbReference type="Proteomes" id="UP001500320">
    <property type="component" value="Unassembled WGS sequence"/>
</dbReference>
<keyword evidence="2" id="KW-1133">Transmembrane helix</keyword>
<accession>A0ABP6MQ83</accession>